<reference evidence="1" key="1">
    <citation type="journal article" date="2014" name="Int. J. Syst. Evol. Microbiol.">
        <title>Complete genome sequence of Corynebacterium casei LMG S-19264T (=DSM 44701T), isolated from a smear-ripened cheese.</title>
        <authorList>
            <consortium name="US DOE Joint Genome Institute (JGI-PGF)"/>
            <person name="Walter F."/>
            <person name="Albersmeier A."/>
            <person name="Kalinowski J."/>
            <person name="Ruckert C."/>
        </authorList>
    </citation>
    <scope>NUCLEOTIDE SEQUENCE</scope>
    <source>
        <strain evidence="1">CGMCC 1.12187</strain>
    </source>
</reference>
<reference evidence="1" key="2">
    <citation type="submission" date="2020-09" db="EMBL/GenBank/DDBJ databases">
        <authorList>
            <person name="Sun Q."/>
            <person name="Zhou Y."/>
        </authorList>
    </citation>
    <scope>NUCLEOTIDE SEQUENCE</scope>
    <source>
        <strain evidence="1">CGMCC 1.12187</strain>
    </source>
</reference>
<dbReference type="PROSITE" id="PS51257">
    <property type="entry name" value="PROKAR_LIPOPROTEIN"/>
    <property type="match status" value="1"/>
</dbReference>
<protein>
    <submittedName>
        <fullName evidence="1">Uncharacterized protein</fullName>
    </submittedName>
</protein>
<accession>A0A917GZ61</accession>
<evidence type="ECO:0000313" key="1">
    <source>
        <dbReference type="EMBL" id="GGG62134.1"/>
    </source>
</evidence>
<organism evidence="1 2">
    <name type="scientific">Kocuria dechangensis</name>
    <dbReference type="NCBI Taxonomy" id="1176249"/>
    <lineage>
        <taxon>Bacteria</taxon>
        <taxon>Bacillati</taxon>
        <taxon>Actinomycetota</taxon>
        <taxon>Actinomycetes</taxon>
        <taxon>Micrococcales</taxon>
        <taxon>Micrococcaceae</taxon>
        <taxon>Kocuria</taxon>
    </lineage>
</organism>
<comment type="caution">
    <text evidence="1">The sequence shown here is derived from an EMBL/GenBank/DDBJ whole genome shotgun (WGS) entry which is preliminary data.</text>
</comment>
<dbReference type="RefSeq" id="WP_229741838.1">
    <property type="nucleotide sequence ID" value="NZ_BMEQ01000015.1"/>
</dbReference>
<sequence>MDPLTRRSLLVGGFGLFGTGALVACSPQAQSTAPVASSSAGHAGTAITHVHASLATGSAE</sequence>
<dbReference type="PROSITE" id="PS51318">
    <property type="entry name" value="TAT"/>
    <property type="match status" value="1"/>
</dbReference>
<keyword evidence="2" id="KW-1185">Reference proteome</keyword>
<name>A0A917GZ61_9MICC</name>
<dbReference type="Proteomes" id="UP000638848">
    <property type="component" value="Unassembled WGS sequence"/>
</dbReference>
<evidence type="ECO:0000313" key="2">
    <source>
        <dbReference type="Proteomes" id="UP000638848"/>
    </source>
</evidence>
<gene>
    <name evidence="1" type="ORF">GCM10011374_26570</name>
</gene>
<dbReference type="InterPro" id="IPR006311">
    <property type="entry name" value="TAT_signal"/>
</dbReference>
<proteinExistence type="predicted"/>
<dbReference type="EMBL" id="BMEQ01000015">
    <property type="protein sequence ID" value="GGG62134.1"/>
    <property type="molecule type" value="Genomic_DNA"/>
</dbReference>
<dbReference type="AlphaFoldDB" id="A0A917GZ61"/>